<comment type="caution">
    <text evidence="2">The sequence shown here is derived from an EMBL/GenBank/DDBJ whole genome shotgun (WGS) entry which is preliminary data.</text>
</comment>
<proteinExistence type="predicted"/>
<keyword evidence="3" id="KW-1185">Reference proteome</keyword>
<reference evidence="2" key="2">
    <citation type="submission" date="2023-01" db="EMBL/GenBank/DDBJ databases">
        <title>Draft genome sequence of Maritalea porphyrae strain NBRC 107169.</title>
        <authorList>
            <person name="Sun Q."/>
            <person name="Mori K."/>
        </authorList>
    </citation>
    <scope>NUCLEOTIDE SEQUENCE</scope>
    <source>
        <strain evidence="2">NBRC 107169</strain>
    </source>
</reference>
<dbReference type="Gene3D" id="3.30.160.150">
    <property type="entry name" value="Lipoprotein like domain"/>
    <property type="match status" value="1"/>
</dbReference>
<reference evidence="2" key="1">
    <citation type="journal article" date="2014" name="Int. J. Syst. Evol. Microbiol.">
        <title>Complete genome of a new Firmicutes species belonging to the dominant human colonic microbiota ('Ruminococcus bicirculans') reveals two chromosomes and a selective capacity to utilize plant glucans.</title>
        <authorList>
            <consortium name="NISC Comparative Sequencing Program"/>
            <person name="Wegmann U."/>
            <person name="Louis P."/>
            <person name="Goesmann A."/>
            <person name="Henrissat B."/>
            <person name="Duncan S.H."/>
            <person name="Flint H.J."/>
        </authorList>
    </citation>
    <scope>NUCLEOTIDE SEQUENCE</scope>
    <source>
        <strain evidence="2">NBRC 107169</strain>
    </source>
</reference>
<accession>A0ABQ5UPV0</accession>
<evidence type="ECO:0008006" key="4">
    <source>
        <dbReference type="Google" id="ProtNLM"/>
    </source>
</evidence>
<dbReference type="PROSITE" id="PS51257">
    <property type="entry name" value="PROKAR_LIPOPROTEIN"/>
    <property type="match status" value="1"/>
</dbReference>
<feature type="chain" id="PRO_5046738560" description="LPS-assembly lipoprotein" evidence="1">
    <location>
        <begin position="32"/>
        <end position="165"/>
    </location>
</feature>
<keyword evidence="1" id="KW-0732">Signal</keyword>
<dbReference type="EMBL" id="BSNI01000002">
    <property type="protein sequence ID" value="GLQ16840.1"/>
    <property type="molecule type" value="Genomic_DNA"/>
</dbReference>
<evidence type="ECO:0000313" key="3">
    <source>
        <dbReference type="Proteomes" id="UP001161405"/>
    </source>
</evidence>
<sequence length="165" mass="18083">MSLFSRPKRKTIVALASIFMLAGCTLTPVYQDNTNSKYQISYTKPASVVEQTIIQELAFKLGRSSNPAYQLSLSTSTSTRAIHGVSSQFVRSETEATVRSKFVLKNIDTDEQIAAGERFASAVYQNSSQNIANNTAVADAYQRAAKDVARQIELLIIAALNEDKP</sequence>
<name>A0ABQ5UPV0_9HYPH</name>
<gene>
    <name evidence="2" type="ORF">GCM10007879_10890</name>
</gene>
<evidence type="ECO:0000313" key="2">
    <source>
        <dbReference type="EMBL" id="GLQ16840.1"/>
    </source>
</evidence>
<evidence type="ECO:0000256" key="1">
    <source>
        <dbReference type="SAM" id="SignalP"/>
    </source>
</evidence>
<organism evidence="2 3">
    <name type="scientific">Maritalea porphyrae</name>
    <dbReference type="NCBI Taxonomy" id="880732"/>
    <lineage>
        <taxon>Bacteria</taxon>
        <taxon>Pseudomonadati</taxon>
        <taxon>Pseudomonadota</taxon>
        <taxon>Alphaproteobacteria</taxon>
        <taxon>Hyphomicrobiales</taxon>
        <taxon>Devosiaceae</taxon>
        <taxon>Maritalea</taxon>
    </lineage>
</organism>
<protein>
    <recommendedName>
        <fullName evidence="4">LPS-assembly lipoprotein</fullName>
    </recommendedName>
</protein>
<dbReference type="Proteomes" id="UP001161405">
    <property type="component" value="Unassembled WGS sequence"/>
</dbReference>
<dbReference type="RefSeq" id="WP_284362611.1">
    <property type="nucleotide sequence ID" value="NZ_BSNI01000002.1"/>
</dbReference>
<feature type="signal peptide" evidence="1">
    <location>
        <begin position="1"/>
        <end position="31"/>
    </location>
</feature>